<dbReference type="AlphaFoldDB" id="A0A2C9DA90"/>
<name>A0A2C9DA90_9HYPH</name>
<dbReference type="EMBL" id="LT960614">
    <property type="protein sequence ID" value="SON57143.1"/>
    <property type="molecule type" value="Genomic_DNA"/>
</dbReference>
<feature type="compositionally biased region" description="Basic and acidic residues" evidence="1">
    <location>
        <begin position="160"/>
        <end position="180"/>
    </location>
</feature>
<dbReference type="OrthoDB" id="7161229at2"/>
<reference evidence="3" key="1">
    <citation type="submission" date="2017-09" db="EMBL/GenBank/DDBJ databases">
        <title>Genome sequence of Nannocystis excedens DSM 71.</title>
        <authorList>
            <person name="Blom J."/>
        </authorList>
    </citation>
    <scope>NUCLEOTIDE SEQUENCE [LARGE SCALE GENOMIC DNA]</scope>
    <source>
        <strain evidence="3">type strain: E19</strain>
    </source>
</reference>
<dbReference type="Gene3D" id="3.30.1150.10">
    <property type="match status" value="1"/>
</dbReference>
<feature type="compositionally biased region" description="Basic and acidic residues" evidence="1">
    <location>
        <begin position="222"/>
        <end position="234"/>
    </location>
</feature>
<dbReference type="RefSeq" id="WP_099557441.1">
    <property type="nucleotide sequence ID" value="NZ_LT960614.1"/>
</dbReference>
<dbReference type="KEGG" id="hdi:HDIA_3602"/>
<evidence type="ECO:0008006" key="4">
    <source>
        <dbReference type="Google" id="ProtNLM"/>
    </source>
</evidence>
<feature type="region of interest" description="Disordered" evidence="1">
    <location>
        <begin position="48"/>
        <end position="241"/>
    </location>
</feature>
<feature type="compositionally biased region" description="Basic and acidic residues" evidence="1">
    <location>
        <begin position="130"/>
        <end position="146"/>
    </location>
</feature>
<accession>A0A2C9DA90</accession>
<organism evidence="2 3">
    <name type="scientific">Hartmannibacter diazotrophicus</name>
    <dbReference type="NCBI Taxonomy" id="1482074"/>
    <lineage>
        <taxon>Bacteria</taxon>
        <taxon>Pseudomonadati</taxon>
        <taxon>Pseudomonadota</taxon>
        <taxon>Alphaproteobacteria</taxon>
        <taxon>Hyphomicrobiales</taxon>
        <taxon>Pleomorphomonadaceae</taxon>
        <taxon>Hartmannibacter</taxon>
    </lineage>
</organism>
<evidence type="ECO:0000313" key="2">
    <source>
        <dbReference type="EMBL" id="SON57143.1"/>
    </source>
</evidence>
<evidence type="ECO:0000313" key="3">
    <source>
        <dbReference type="Proteomes" id="UP000223606"/>
    </source>
</evidence>
<dbReference type="PRINTS" id="PR01217">
    <property type="entry name" value="PRICHEXTENSN"/>
</dbReference>
<dbReference type="Proteomes" id="UP000223606">
    <property type="component" value="Chromosome 1"/>
</dbReference>
<proteinExistence type="predicted"/>
<sequence>MRIGLSASVAVHAIILLWGLVSLPGAKPFEVAEVEAVPVDIITEVTNVSQGSKKAERKETQSQGVAKPPKPNPEAKKAGNAPKDLDAPPTPKPSTEASVREAAPPPSPTPAPKAPEPPAPPPEPAPPKPAEAKAEPKPPEPAKPVEKAPAPTTDVAELAPPEKKPQESKPEPKTEPKPEETAQDNAPPAPAVKPRVKPAPPKPIETASAEPQDTTPKKPAKPAKDTSKVGREDSTSNFDPEQIENLLNKVDPSGGGALASDQTASLGTATGRDVGQMTANELEALRARIFECWVPPVGANTDGIRVPIRMTLNPDGSLNGPPEALEIPGGPYGQVVAEAALRAIRRCAPYDFMPPEKFDQWSVVNINFTPPSAY</sequence>
<keyword evidence="3" id="KW-1185">Reference proteome</keyword>
<evidence type="ECO:0000256" key="1">
    <source>
        <dbReference type="SAM" id="MobiDB-lite"/>
    </source>
</evidence>
<gene>
    <name evidence="2" type="ORF">HDIA_3602</name>
</gene>
<protein>
    <recommendedName>
        <fullName evidence="4">Protein TolA</fullName>
    </recommendedName>
</protein>
<feature type="compositionally biased region" description="Pro residues" evidence="1">
    <location>
        <begin position="103"/>
        <end position="129"/>
    </location>
</feature>
<feature type="compositionally biased region" description="Pro residues" evidence="1">
    <location>
        <begin position="187"/>
        <end position="203"/>
    </location>
</feature>